<reference evidence="2" key="1">
    <citation type="journal article" date="2017" name="Nat. Microbiol.">
        <title>Global analysis of biosynthetic gene clusters reveals vast potential of secondary metabolite production in Penicillium species.</title>
        <authorList>
            <person name="Nielsen J.C."/>
            <person name="Grijseels S."/>
            <person name="Prigent S."/>
            <person name="Ji B."/>
            <person name="Dainat J."/>
            <person name="Nielsen K.F."/>
            <person name="Frisvad J.C."/>
            <person name="Workman M."/>
            <person name="Nielsen J."/>
        </authorList>
    </citation>
    <scope>NUCLEOTIDE SEQUENCE [LARGE SCALE GENOMIC DNA]</scope>
    <source>
        <strain evidence="2">IBT 13039</strain>
    </source>
</reference>
<keyword evidence="2" id="KW-1185">Reference proteome</keyword>
<comment type="caution">
    <text evidence="1">The sequence shown here is derived from an EMBL/GenBank/DDBJ whole genome shotgun (WGS) entry which is preliminary data.</text>
</comment>
<protein>
    <submittedName>
        <fullName evidence="1">Uncharacterized protein</fullName>
    </submittedName>
</protein>
<organism evidence="1 2">
    <name type="scientific">Penicillium nalgiovense</name>
    <dbReference type="NCBI Taxonomy" id="60175"/>
    <lineage>
        <taxon>Eukaryota</taxon>
        <taxon>Fungi</taxon>
        <taxon>Dikarya</taxon>
        <taxon>Ascomycota</taxon>
        <taxon>Pezizomycotina</taxon>
        <taxon>Eurotiomycetes</taxon>
        <taxon>Eurotiomycetidae</taxon>
        <taxon>Eurotiales</taxon>
        <taxon>Aspergillaceae</taxon>
        <taxon>Penicillium</taxon>
    </lineage>
</organism>
<evidence type="ECO:0000313" key="1">
    <source>
        <dbReference type="EMBL" id="OQE96422.1"/>
    </source>
</evidence>
<dbReference type="EMBL" id="MOOB01000001">
    <property type="protein sequence ID" value="OQE96422.1"/>
    <property type="molecule type" value="Genomic_DNA"/>
</dbReference>
<dbReference type="AlphaFoldDB" id="A0A1V6ZAE1"/>
<name>A0A1V6ZAE1_PENNA</name>
<dbReference type="Proteomes" id="UP000191691">
    <property type="component" value="Unassembled WGS sequence"/>
</dbReference>
<sequence length="203" mass="22451">MNTPPHHLLKRPHASFRLLGQWVPFDLPYFSLDFCEFIPGPSRWSAVCGSWARAPVARHPVTVGLELGIFGKKSVYIVTGLRIVKEFFTVEKEIARNFGGEISVSGPPGGTVPVEVGAGLSGSRERTVMDSYDTAPGIVFVYRLSIIRTKRAGVEVELFSDKGAFLTGNAVDSEQPLVVAEATKEELEEDLEEQVIFETKIWR</sequence>
<proteinExistence type="predicted"/>
<accession>A0A1V6ZAE1</accession>
<evidence type="ECO:0000313" key="2">
    <source>
        <dbReference type="Proteomes" id="UP000191691"/>
    </source>
</evidence>
<gene>
    <name evidence="1" type="ORF">PENNAL_c0001G11290</name>
</gene>